<sequence length="397" mass="44198">MELGTADANPGDDGEKTPLDAPLDEFLGDKAKTEDPETGERSGAYASQLATTVPKWIDWTRDHGVEYLEDLDSQTIGRWAQYLNRRVKAHDADSGITRASAWTYYNLVSAYLTYCREWEFLDENPAKAAVVKNAMPDRPSGGSKDQQFWSPSQRQTLLQYVDERAHAAIDENGSDATTEVRDRALCYLLGYSGIRGAEVLSHPATDRDGRNGAPWSALDLEAATISIYGKSQEWEQAPLTDKPIPALERWRDVLDPATDAWPLFPTSHRPSLWNALRDQLEQRGHDDIDKLLDPYDDVLNAYCEYDCVPPALTTPGGRTLLKRLSKSADVDTSDDSKDYLTLHGARRGAGEMYYREEGASAAQRALRHADPSTTSEMYSHIEASELSEVGSDVFSNE</sequence>
<dbReference type="InterPro" id="IPR002104">
    <property type="entry name" value="Integrase_catalytic"/>
</dbReference>
<evidence type="ECO:0000313" key="6">
    <source>
        <dbReference type="EMBL" id="GAA0682941.1"/>
    </source>
</evidence>
<evidence type="ECO:0000256" key="3">
    <source>
        <dbReference type="ARBA" id="ARBA00023172"/>
    </source>
</evidence>
<dbReference type="InterPro" id="IPR013762">
    <property type="entry name" value="Integrase-like_cat_sf"/>
</dbReference>
<dbReference type="Gene3D" id="1.10.443.10">
    <property type="entry name" value="Intergrase catalytic core"/>
    <property type="match status" value="1"/>
</dbReference>
<dbReference type="Proteomes" id="UP001500420">
    <property type="component" value="Unassembled WGS sequence"/>
</dbReference>
<dbReference type="GO" id="GO:0006310">
    <property type="term" value="P:DNA recombination"/>
    <property type="evidence" value="ECO:0007669"/>
    <property type="project" value="UniProtKB-KW"/>
</dbReference>
<dbReference type="GO" id="GO:0015074">
    <property type="term" value="P:DNA integration"/>
    <property type="evidence" value="ECO:0007669"/>
    <property type="project" value="UniProtKB-KW"/>
</dbReference>
<organism evidence="6 7">
    <name type="scientific">Natronoarchaeum mannanilyticum</name>
    <dbReference type="NCBI Taxonomy" id="926360"/>
    <lineage>
        <taxon>Archaea</taxon>
        <taxon>Methanobacteriati</taxon>
        <taxon>Methanobacteriota</taxon>
        <taxon>Stenosarchaea group</taxon>
        <taxon>Halobacteria</taxon>
        <taxon>Halobacteriales</taxon>
        <taxon>Natronoarchaeaceae</taxon>
    </lineage>
</organism>
<evidence type="ECO:0000259" key="5">
    <source>
        <dbReference type="PROSITE" id="PS51898"/>
    </source>
</evidence>
<evidence type="ECO:0000256" key="4">
    <source>
        <dbReference type="SAM" id="MobiDB-lite"/>
    </source>
</evidence>
<dbReference type="InterPro" id="IPR050090">
    <property type="entry name" value="Tyrosine_recombinase_XerCD"/>
</dbReference>
<feature type="compositionally biased region" description="Basic and acidic residues" evidence="4">
    <location>
        <begin position="27"/>
        <end position="40"/>
    </location>
</feature>
<dbReference type="Gene3D" id="1.10.150.130">
    <property type="match status" value="1"/>
</dbReference>
<dbReference type="EMBL" id="BAAADV010000008">
    <property type="protein sequence ID" value="GAA0682941.1"/>
    <property type="molecule type" value="Genomic_DNA"/>
</dbReference>
<keyword evidence="2" id="KW-0238">DNA-binding</keyword>
<dbReference type="AlphaFoldDB" id="A0AAV3TFC8"/>
<feature type="region of interest" description="Disordered" evidence="4">
    <location>
        <begin position="1"/>
        <end position="43"/>
    </location>
</feature>
<evidence type="ECO:0000256" key="2">
    <source>
        <dbReference type="ARBA" id="ARBA00023125"/>
    </source>
</evidence>
<dbReference type="PROSITE" id="PS51898">
    <property type="entry name" value="TYR_RECOMBINASE"/>
    <property type="match status" value="1"/>
</dbReference>
<keyword evidence="3" id="KW-0233">DNA recombination</keyword>
<protein>
    <submittedName>
        <fullName evidence="6">Site-specific integrase</fullName>
    </submittedName>
</protein>
<dbReference type="RefSeq" id="WP_343775960.1">
    <property type="nucleotide sequence ID" value="NZ_BAAADV010000008.1"/>
</dbReference>
<dbReference type="GO" id="GO:0003677">
    <property type="term" value="F:DNA binding"/>
    <property type="evidence" value="ECO:0007669"/>
    <property type="project" value="UniProtKB-KW"/>
</dbReference>
<evidence type="ECO:0000313" key="7">
    <source>
        <dbReference type="Proteomes" id="UP001500420"/>
    </source>
</evidence>
<keyword evidence="1" id="KW-0229">DNA integration</keyword>
<feature type="domain" description="Tyr recombinase" evidence="5">
    <location>
        <begin position="144"/>
        <end position="391"/>
    </location>
</feature>
<dbReference type="InterPro" id="IPR010998">
    <property type="entry name" value="Integrase_recombinase_N"/>
</dbReference>
<reference evidence="6 7" key="1">
    <citation type="journal article" date="2019" name="Int. J. Syst. Evol. Microbiol.">
        <title>The Global Catalogue of Microorganisms (GCM) 10K type strain sequencing project: providing services to taxonomists for standard genome sequencing and annotation.</title>
        <authorList>
            <consortium name="The Broad Institute Genomics Platform"/>
            <consortium name="The Broad Institute Genome Sequencing Center for Infectious Disease"/>
            <person name="Wu L."/>
            <person name="Ma J."/>
        </authorList>
    </citation>
    <scope>NUCLEOTIDE SEQUENCE [LARGE SCALE GENOMIC DNA]</scope>
    <source>
        <strain evidence="6 7">JCM 16328</strain>
    </source>
</reference>
<evidence type="ECO:0000256" key="1">
    <source>
        <dbReference type="ARBA" id="ARBA00022908"/>
    </source>
</evidence>
<name>A0AAV3TFC8_9EURY</name>
<gene>
    <name evidence="6" type="ORF">GCM10009020_35360</name>
</gene>
<dbReference type="PANTHER" id="PTHR30349">
    <property type="entry name" value="PHAGE INTEGRASE-RELATED"/>
    <property type="match status" value="1"/>
</dbReference>
<dbReference type="PANTHER" id="PTHR30349:SF41">
    <property type="entry name" value="INTEGRASE_RECOMBINASE PROTEIN MJ0367-RELATED"/>
    <property type="match status" value="1"/>
</dbReference>
<dbReference type="InterPro" id="IPR011010">
    <property type="entry name" value="DNA_brk_join_enz"/>
</dbReference>
<accession>A0AAV3TFC8</accession>
<keyword evidence="7" id="KW-1185">Reference proteome</keyword>
<comment type="caution">
    <text evidence="6">The sequence shown here is derived from an EMBL/GenBank/DDBJ whole genome shotgun (WGS) entry which is preliminary data.</text>
</comment>
<dbReference type="SUPFAM" id="SSF56349">
    <property type="entry name" value="DNA breaking-rejoining enzymes"/>
    <property type="match status" value="1"/>
</dbReference>
<proteinExistence type="predicted"/>